<feature type="non-terminal residue" evidence="1">
    <location>
        <position position="91"/>
    </location>
</feature>
<dbReference type="EMBL" id="KN832026">
    <property type="protein sequence ID" value="KIN97674.1"/>
    <property type="molecule type" value="Genomic_DNA"/>
</dbReference>
<sequence length="91" mass="10416">ITGLTIRHVGKCFQCLNDMISRYFCKFVFIFSLLPFYDVYIHMPAVDEVQSGIREDTRFWPFFQDAIGVLDGSHIRAALGASDQAPYCNCK</sequence>
<dbReference type="HOGENOM" id="CLU_040082_6_1_1"/>
<organism evidence="1 2">
    <name type="scientific">Pisolithus tinctorius Marx 270</name>
    <dbReference type="NCBI Taxonomy" id="870435"/>
    <lineage>
        <taxon>Eukaryota</taxon>
        <taxon>Fungi</taxon>
        <taxon>Dikarya</taxon>
        <taxon>Basidiomycota</taxon>
        <taxon>Agaricomycotina</taxon>
        <taxon>Agaricomycetes</taxon>
        <taxon>Agaricomycetidae</taxon>
        <taxon>Boletales</taxon>
        <taxon>Sclerodermatineae</taxon>
        <taxon>Pisolithaceae</taxon>
        <taxon>Pisolithus</taxon>
    </lineage>
</organism>
<dbReference type="InParanoid" id="A0A0C3N9C0"/>
<evidence type="ECO:0000313" key="2">
    <source>
        <dbReference type="Proteomes" id="UP000054217"/>
    </source>
</evidence>
<name>A0A0C3N9C0_PISTI</name>
<feature type="non-terminal residue" evidence="1">
    <location>
        <position position="1"/>
    </location>
</feature>
<proteinExistence type="predicted"/>
<protein>
    <recommendedName>
        <fullName evidence="3">DDE Tnp4 domain-containing protein</fullName>
    </recommendedName>
</protein>
<dbReference type="AlphaFoldDB" id="A0A0C3N9C0"/>
<dbReference type="OrthoDB" id="2617866at2759"/>
<dbReference type="Proteomes" id="UP000054217">
    <property type="component" value="Unassembled WGS sequence"/>
</dbReference>
<evidence type="ECO:0000313" key="1">
    <source>
        <dbReference type="EMBL" id="KIN97674.1"/>
    </source>
</evidence>
<reference evidence="1 2" key="1">
    <citation type="submission" date="2014-04" db="EMBL/GenBank/DDBJ databases">
        <authorList>
            <consortium name="DOE Joint Genome Institute"/>
            <person name="Kuo A."/>
            <person name="Kohler A."/>
            <person name="Costa M.D."/>
            <person name="Nagy L.G."/>
            <person name="Floudas D."/>
            <person name="Copeland A."/>
            <person name="Barry K.W."/>
            <person name="Cichocki N."/>
            <person name="Veneault-Fourrey C."/>
            <person name="LaButti K."/>
            <person name="Lindquist E.A."/>
            <person name="Lipzen A."/>
            <person name="Lundell T."/>
            <person name="Morin E."/>
            <person name="Murat C."/>
            <person name="Sun H."/>
            <person name="Tunlid A."/>
            <person name="Henrissat B."/>
            <person name="Grigoriev I.V."/>
            <person name="Hibbett D.S."/>
            <person name="Martin F."/>
            <person name="Nordberg H.P."/>
            <person name="Cantor M.N."/>
            <person name="Hua S.X."/>
        </authorList>
    </citation>
    <scope>NUCLEOTIDE SEQUENCE [LARGE SCALE GENOMIC DNA]</scope>
    <source>
        <strain evidence="1 2">Marx 270</strain>
    </source>
</reference>
<accession>A0A0C3N9C0</accession>
<reference evidence="2" key="2">
    <citation type="submission" date="2015-01" db="EMBL/GenBank/DDBJ databases">
        <title>Evolutionary Origins and Diversification of the Mycorrhizal Mutualists.</title>
        <authorList>
            <consortium name="DOE Joint Genome Institute"/>
            <consortium name="Mycorrhizal Genomics Consortium"/>
            <person name="Kohler A."/>
            <person name="Kuo A."/>
            <person name="Nagy L.G."/>
            <person name="Floudas D."/>
            <person name="Copeland A."/>
            <person name="Barry K.W."/>
            <person name="Cichocki N."/>
            <person name="Veneault-Fourrey C."/>
            <person name="LaButti K."/>
            <person name="Lindquist E.A."/>
            <person name="Lipzen A."/>
            <person name="Lundell T."/>
            <person name="Morin E."/>
            <person name="Murat C."/>
            <person name="Riley R."/>
            <person name="Ohm R."/>
            <person name="Sun H."/>
            <person name="Tunlid A."/>
            <person name="Henrissat B."/>
            <person name="Grigoriev I.V."/>
            <person name="Hibbett D.S."/>
            <person name="Martin F."/>
        </authorList>
    </citation>
    <scope>NUCLEOTIDE SEQUENCE [LARGE SCALE GENOMIC DNA]</scope>
    <source>
        <strain evidence="2">Marx 270</strain>
    </source>
</reference>
<evidence type="ECO:0008006" key="3">
    <source>
        <dbReference type="Google" id="ProtNLM"/>
    </source>
</evidence>
<keyword evidence="2" id="KW-1185">Reference proteome</keyword>
<gene>
    <name evidence="1" type="ORF">M404DRAFT_44249</name>
</gene>